<keyword evidence="2" id="KW-1185">Reference proteome</keyword>
<comment type="caution">
    <text evidence="1">The sequence shown here is derived from an EMBL/GenBank/DDBJ whole genome shotgun (WGS) entry which is preliminary data.</text>
</comment>
<dbReference type="Proteomes" id="UP001281147">
    <property type="component" value="Unassembled WGS sequence"/>
</dbReference>
<sequence length="872" mass="93522">MSAPDPQVSVFHFTSRISSAKIRKYKLATERGMASGTANGRRTPTPTGNKSKSAKPTPSPSLGPATMEPPPKKPRLKLNVREPSQGSQSQSPDTIAVSRPKRESSLRIRYSEDMNIHDDDADSVSSFQLQIPRPSPAATSDISSLSSLQPTEKELTPANEDTRAPAKPRRDYGRDFMSYYVAGGEEDEAEEAPKPASSEQEPMKKPAPAEPVKQAPAVQALPPQPPRETQFKHHQVPPTYPMQKPLPPPPPPPRPPPPPQPTVHLIDTIKKAPPSKEPDTVAAMVRKLEALSTALTNFGGVPGAPKSPIEVKDDTPEPASKSKPEAKPAAEKETDVDDFLAMFDDEDGDEKKVEKIDSKPKASYLHRALDNPGAPDGPLTYGIQFIQNALKSWAQQRLSSQYAQHYHEVHQQAQNEAQAKRGPGRPRKFDEDAGPRRASLPPAIIQMDLAKTPEGAAIAAFQQVIDAGCLQVNAVLPKELTRALRHLYMQIDQLINQGSRNEPEWQCMSYGAQIAAQKMRVDSWKDARAKASEEMARQQQLSHQQVMQQMGIPQPRAPMSTEQAQHAHAVELERKRSLQLAAQQPHLSRYLTNALTLSSQSAPSPTGGAPSQSPINGTSAGTPTGSAAPANPHNGMPSPSIAADLRAAKLNELKSQTPSLLSRSGQSMKFSFAPTNDLAVKAFGRDAFPVPSTGSSIPNRGPMSAGPSVPSLATNGSFRQMDGTRPSSATGSKGPVPWDRQSSDTIEVAMKNGNGERRRSQASPTDAHSTFIAMTGKPGSKGSPIPTSGSTAVNKSSPGPVVNSWKAMAPPTRRLSIDIPNGNGSPVVGPASASPRTAISDTTPMDVDNENEARGTDLASRFPRPGAVIVDK</sequence>
<accession>A0ACC3NU30</accession>
<proteinExistence type="predicted"/>
<evidence type="ECO:0000313" key="2">
    <source>
        <dbReference type="Proteomes" id="UP001281147"/>
    </source>
</evidence>
<name>A0ACC3NU30_9PEZI</name>
<gene>
    <name evidence="1" type="ORF">LTR37_002078</name>
</gene>
<dbReference type="EMBL" id="JAUTXU010000011">
    <property type="protein sequence ID" value="KAK3722933.1"/>
    <property type="molecule type" value="Genomic_DNA"/>
</dbReference>
<organism evidence="1 2">
    <name type="scientific">Vermiconidia calcicola</name>
    <dbReference type="NCBI Taxonomy" id="1690605"/>
    <lineage>
        <taxon>Eukaryota</taxon>
        <taxon>Fungi</taxon>
        <taxon>Dikarya</taxon>
        <taxon>Ascomycota</taxon>
        <taxon>Pezizomycotina</taxon>
        <taxon>Dothideomycetes</taxon>
        <taxon>Dothideomycetidae</taxon>
        <taxon>Mycosphaerellales</taxon>
        <taxon>Extremaceae</taxon>
        <taxon>Vermiconidia</taxon>
    </lineage>
</organism>
<protein>
    <submittedName>
        <fullName evidence="1">Uncharacterized protein</fullName>
    </submittedName>
</protein>
<reference evidence="1" key="1">
    <citation type="submission" date="2023-07" db="EMBL/GenBank/DDBJ databases">
        <title>Black Yeasts Isolated from many extreme environments.</title>
        <authorList>
            <person name="Coleine C."/>
            <person name="Stajich J.E."/>
            <person name="Selbmann L."/>
        </authorList>
    </citation>
    <scope>NUCLEOTIDE SEQUENCE</scope>
    <source>
        <strain evidence="1">CCFEE 5714</strain>
    </source>
</reference>
<evidence type="ECO:0000313" key="1">
    <source>
        <dbReference type="EMBL" id="KAK3722933.1"/>
    </source>
</evidence>